<dbReference type="AlphaFoldDB" id="A0A8T0X1A6"/>
<dbReference type="EMBL" id="CM029038">
    <property type="protein sequence ID" value="KAG2651104.1"/>
    <property type="molecule type" value="Genomic_DNA"/>
</dbReference>
<dbReference type="Proteomes" id="UP000823388">
    <property type="component" value="Chromosome 1N"/>
</dbReference>
<protein>
    <submittedName>
        <fullName evidence="1">Uncharacterized protein</fullName>
    </submittedName>
</protein>
<reference evidence="1" key="1">
    <citation type="submission" date="2020-05" db="EMBL/GenBank/DDBJ databases">
        <title>WGS assembly of Panicum virgatum.</title>
        <authorList>
            <person name="Lovell J.T."/>
            <person name="Jenkins J."/>
            <person name="Shu S."/>
            <person name="Juenger T.E."/>
            <person name="Schmutz J."/>
        </authorList>
    </citation>
    <scope>NUCLEOTIDE SEQUENCE</scope>
    <source>
        <strain evidence="1">AP13</strain>
    </source>
</reference>
<comment type="caution">
    <text evidence="1">The sequence shown here is derived from an EMBL/GenBank/DDBJ whole genome shotgun (WGS) entry which is preliminary data.</text>
</comment>
<gene>
    <name evidence="1" type="ORF">PVAP13_1NG264319</name>
</gene>
<proteinExistence type="predicted"/>
<name>A0A8T0X1A6_PANVG</name>
<sequence length="173" mass="18455">MAAPRARRRCHLFPTAARRRTRPPHDAAPPCRGPAFAPCCTTIRAPPLSACRAPAATLHLRTGASPTRRRLLTGRRVLLLRPLQPGRRAPLLRLPCAAAASTPPSSASPAACPSSAALPLLTGSKLRPLRPLAPPAAMLHLRAGATLLLLAGRELRKPPHSSCLICRDREGMR</sequence>
<evidence type="ECO:0000313" key="2">
    <source>
        <dbReference type="Proteomes" id="UP000823388"/>
    </source>
</evidence>
<keyword evidence="2" id="KW-1185">Reference proteome</keyword>
<organism evidence="1 2">
    <name type="scientific">Panicum virgatum</name>
    <name type="common">Blackwell switchgrass</name>
    <dbReference type="NCBI Taxonomy" id="38727"/>
    <lineage>
        <taxon>Eukaryota</taxon>
        <taxon>Viridiplantae</taxon>
        <taxon>Streptophyta</taxon>
        <taxon>Embryophyta</taxon>
        <taxon>Tracheophyta</taxon>
        <taxon>Spermatophyta</taxon>
        <taxon>Magnoliopsida</taxon>
        <taxon>Liliopsida</taxon>
        <taxon>Poales</taxon>
        <taxon>Poaceae</taxon>
        <taxon>PACMAD clade</taxon>
        <taxon>Panicoideae</taxon>
        <taxon>Panicodae</taxon>
        <taxon>Paniceae</taxon>
        <taxon>Panicinae</taxon>
        <taxon>Panicum</taxon>
        <taxon>Panicum sect. Hiantes</taxon>
    </lineage>
</organism>
<accession>A0A8T0X1A6</accession>
<evidence type="ECO:0000313" key="1">
    <source>
        <dbReference type="EMBL" id="KAG2651104.1"/>
    </source>
</evidence>